<reference evidence="1 2" key="1">
    <citation type="submission" date="2023-11" db="EMBL/GenBank/DDBJ databases">
        <title>From the Deep-Sea to the Surface: Bacterial Genomes Isolated from the Moytirra Hydrothermal Vent Plume.</title>
        <authorList>
            <person name="Major S.R."/>
        </authorList>
    </citation>
    <scope>NUCLEOTIDE SEQUENCE [LARGE SCALE GENOMIC DNA]</scope>
    <source>
        <strain evidence="1 2">OXR-9</strain>
        <plasmid evidence="1 2">unnamed02</plasmid>
    </source>
</reference>
<sequence>MPQHFDGPTGIDVWNFRPVSLCVIDDRVNSLLVNSLWNVLEPGCDLEWCFRRSDNLSVDNLMGWNIFSAKEEAHVERN</sequence>
<dbReference type="RefSeq" id="WP_322329882.1">
    <property type="nucleotide sequence ID" value="NZ_CP139727.1"/>
</dbReference>
<protein>
    <submittedName>
        <fullName evidence="1">Uncharacterized protein</fullName>
    </submittedName>
</protein>
<proteinExistence type="predicted"/>
<gene>
    <name evidence="1" type="ORF">T7987_17525</name>
</gene>
<evidence type="ECO:0000313" key="2">
    <source>
        <dbReference type="Proteomes" id="UP001326567"/>
    </source>
</evidence>
<keyword evidence="2" id="KW-1185">Reference proteome</keyword>
<accession>A0ABZ0V3R0</accession>
<dbReference type="Proteomes" id="UP001326567">
    <property type="component" value="Plasmid unnamed02"/>
</dbReference>
<evidence type="ECO:0000313" key="1">
    <source>
        <dbReference type="EMBL" id="WPZ23512.1"/>
    </source>
</evidence>
<name>A0ABZ0V3R0_9RHOB</name>
<dbReference type="EMBL" id="CP139727">
    <property type="protein sequence ID" value="WPZ23512.1"/>
    <property type="molecule type" value="Genomic_DNA"/>
</dbReference>
<keyword evidence="1" id="KW-0614">Plasmid</keyword>
<organism evidence="1 2">
    <name type="scientific">Sulfitobacter faviae</name>
    <dbReference type="NCBI Taxonomy" id="1775881"/>
    <lineage>
        <taxon>Bacteria</taxon>
        <taxon>Pseudomonadati</taxon>
        <taxon>Pseudomonadota</taxon>
        <taxon>Alphaproteobacteria</taxon>
        <taxon>Rhodobacterales</taxon>
        <taxon>Roseobacteraceae</taxon>
        <taxon>Sulfitobacter</taxon>
    </lineage>
</organism>
<geneLocation type="plasmid" evidence="1 2">
    <name>unnamed02</name>
</geneLocation>